<dbReference type="GO" id="GO:0005634">
    <property type="term" value="C:nucleus"/>
    <property type="evidence" value="ECO:0007669"/>
    <property type="project" value="TreeGrafter"/>
</dbReference>
<dbReference type="GO" id="GO:0003677">
    <property type="term" value="F:DNA binding"/>
    <property type="evidence" value="ECO:0007669"/>
    <property type="project" value="UniProtKB-KW"/>
</dbReference>
<evidence type="ECO:0000256" key="2">
    <source>
        <dbReference type="ARBA" id="ARBA00023242"/>
    </source>
</evidence>
<evidence type="ECO:0000313" key="4">
    <source>
        <dbReference type="EMBL" id="CEK97997.1"/>
    </source>
</evidence>
<proteinExistence type="predicted"/>
<keyword evidence="1" id="KW-0238">DNA-binding</keyword>
<dbReference type="InterPro" id="IPR055315">
    <property type="entry name" value="Cramped-like"/>
</dbReference>
<accession>A0A0B7BYK1</accession>
<feature type="region of interest" description="Disordered" evidence="3">
    <location>
        <begin position="23"/>
        <end position="62"/>
    </location>
</feature>
<reference evidence="4" key="1">
    <citation type="submission" date="2014-12" db="EMBL/GenBank/DDBJ databases">
        <title>Insight into the proteome of Arion vulgaris.</title>
        <authorList>
            <person name="Aradska J."/>
            <person name="Bulat T."/>
            <person name="Smidak R."/>
            <person name="Sarate P."/>
            <person name="Gangsoo J."/>
            <person name="Sialana F."/>
            <person name="Bilban M."/>
            <person name="Lubec G."/>
        </authorList>
    </citation>
    <scope>NUCLEOTIDE SEQUENCE</scope>
    <source>
        <tissue evidence="4">Skin</tissue>
    </source>
</reference>
<dbReference type="PANTHER" id="PTHR21677:SF1">
    <property type="entry name" value="PROTEIN CRAMPED-LIKE"/>
    <property type="match status" value="1"/>
</dbReference>
<feature type="non-terminal residue" evidence="4">
    <location>
        <position position="1"/>
    </location>
</feature>
<name>A0A0B7BYK1_9EUPU</name>
<protein>
    <recommendedName>
        <fullName evidence="5">Myb-like domain-containing protein</fullName>
    </recommendedName>
</protein>
<dbReference type="Gene3D" id="1.10.10.60">
    <property type="entry name" value="Homeodomain-like"/>
    <property type="match status" value="1"/>
</dbReference>
<keyword evidence="2" id="KW-0539">Nucleus</keyword>
<sequence>SLKPTRISERLIIKRNRLGDAEEAENLIHVPTQNQSTPRKPKAARQTPKQPTTGKKNKRRPWAQWSIRDKKLFFIGIGEFGKNFEAISNKISHAAKQRGLPLKDKMQVRYFYYRCWAKISKFIHLNDKGVKMKTPELYGLINYGVLKKHVKENDL</sequence>
<dbReference type="GO" id="GO:0003682">
    <property type="term" value="F:chromatin binding"/>
    <property type="evidence" value="ECO:0007669"/>
    <property type="project" value="InterPro"/>
</dbReference>
<evidence type="ECO:0008006" key="5">
    <source>
        <dbReference type="Google" id="ProtNLM"/>
    </source>
</evidence>
<evidence type="ECO:0000256" key="3">
    <source>
        <dbReference type="SAM" id="MobiDB-lite"/>
    </source>
</evidence>
<dbReference type="GO" id="GO:0007389">
    <property type="term" value="P:pattern specification process"/>
    <property type="evidence" value="ECO:0007669"/>
    <property type="project" value="TreeGrafter"/>
</dbReference>
<dbReference type="EMBL" id="HACG01051126">
    <property type="protein sequence ID" value="CEK97997.1"/>
    <property type="molecule type" value="Transcribed_RNA"/>
</dbReference>
<gene>
    <name evidence="4" type="primary">ORF217469</name>
</gene>
<dbReference type="PANTHER" id="PTHR21677">
    <property type="entry name" value="CRAMPED PROTEIN"/>
    <property type="match status" value="1"/>
</dbReference>
<dbReference type="AlphaFoldDB" id="A0A0B7BYK1"/>
<organism evidence="4">
    <name type="scientific">Arion vulgaris</name>
    <dbReference type="NCBI Taxonomy" id="1028688"/>
    <lineage>
        <taxon>Eukaryota</taxon>
        <taxon>Metazoa</taxon>
        <taxon>Spiralia</taxon>
        <taxon>Lophotrochozoa</taxon>
        <taxon>Mollusca</taxon>
        <taxon>Gastropoda</taxon>
        <taxon>Heterobranchia</taxon>
        <taxon>Euthyneura</taxon>
        <taxon>Panpulmonata</taxon>
        <taxon>Eupulmonata</taxon>
        <taxon>Stylommatophora</taxon>
        <taxon>Helicina</taxon>
        <taxon>Arionoidea</taxon>
        <taxon>Arionidae</taxon>
        <taxon>Arion</taxon>
    </lineage>
</organism>
<feature type="non-terminal residue" evidence="4">
    <location>
        <position position="155"/>
    </location>
</feature>
<evidence type="ECO:0000256" key="1">
    <source>
        <dbReference type="ARBA" id="ARBA00023125"/>
    </source>
</evidence>